<evidence type="ECO:0000256" key="1">
    <source>
        <dbReference type="ARBA" id="ARBA00004123"/>
    </source>
</evidence>
<dbReference type="GO" id="GO:0001228">
    <property type="term" value="F:DNA-binding transcription activator activity, RNA polymerase II-specific"/>
    <property type="evidence" value="ECO:0007669"/>
    <property type="project" value="TreeGrafter"/>
</dbReference>
<feature type="compositionally biased region" description="Basic and acidic residues" evidence="3">
    <location>
        <begin position="59"/>
        <end position="70"/>
    </location>
</feature>
<name>A0A9P6X871_RHIOR</name>
<dbReference type="PROSITE" id="PS00036">
    <property type="entry name" value="BZIP_BASIC"/>
    <property type="match status" value="1"/>
</dbReference>
<keyword evidence="6" id="KW-1185">Reference proteome</keyword>
<keyword evidence="2" id="KW-0539">Nucleus</keyword>
<reference evidence="5" key="1">
    <citation type="journal article" date="2020" name="Microb. Genom.">
        <title>Genetic diversity of clinical and environmental Mucorales isolates obtained from an investigation of mucormycosis cases among solid organ transplant recipients.</title>
        <authorList>
            <person name="Nguyen M.H."/>
            <person name="Kaul D."/>
            <person name="Muto C."/>
            <person name="Cheng S.J."/>
            <person name="Richter R.A."/>
            <person name="Bruno V.M."/>
            <person name="Liu G."/>
            <person name="Beyhan S."/>
            <person name="Sundermann A.J."/>
            <person name="Mounaud S."/>
            <person name="Pasculle A.W."/>
            <person name="Nierman W.C."/>
            <person name="Driscoll E."/>
            <person name="Cumbie R."/>
            <person name="Clancy C.J."/>
            <person name="Dupont C.L."/>
        </authorList>
    </citation>
    <scope>NUCLEOTIDE SEQUENCE</scope>
    <source>
        <strain evidence="5">GL11</strain>
    </source>
</reference>
<gene>
    <name evidence="5" type="ORF">G6F64_006698</name>
</gene>
<protein>
    <recommendedName>
        <fullName evidence="4">BZIP domain-containing protein</fullName>
    </recommendedName>
</protein>
<sequence>MSDISFEHFDPEYELGNLDANGKPIKPRKKPGRKPNPPSPAQRKAQNRAAQRAFRERKRREMKEAESNNKRYLQMRDEALKECKRLRSKVQELEYENNYLKGQLLTFKITCMAKAVDVPKFYDTGFRDKMGADIVTFSKSKDIPQSLEFFLNHKRHIITGEPDTLSSPSSTLSSFSIDDLLNPTLMQYIMQPDLITEFVHHLKDIPPTSWLDQLPTEITSLIPPDIRNLFAPKESPEAVSDPVPDGFQAQLAVENDFWTETEATDHHKLYVPGPMPPLEAVLKMRTIKEEGGDEYLLTPTELQRNVPHDPRIDLVPGPMMRDYMILFQDYYDANELFNYLLEHALFIGGELGNPDCWFVPPEFISQYWFLCPNYLPTRLDNSVQVAVVFAQKMIENLKRRKEMYIMREKHMEEFPQPTPSDDRSRIQDKIPENASFDLLVLHHINRDVPRIISPNAFTVLEEKNKRTKIEQEEGEVLLTIDDEGIQPTAQELVDLAMDEYIKGDDAMAHGLFRMALDQFQKENKSVGETVEVGKTRRDIEKLKQGVALFRAELKTQPELKLRVACADMILANQLRMQHLHRFAQQEADLLQTDEESDDGVAVDEVAYEALLLRQQVPVEEIELYEEALGYASEVSSSEVDVHAWQGLIQELKTYGLALDLPLQKEHADTVLNAVIELIQQVPGYSDNWELISFWTACLTHQEKWLNKTQERIKVVSKAIELAYKANELHVAKLSKEHPFIWELLAGLLMTKSSLVDDEVESVLLYDSAVESYKKAHQLTPGKYMIGSVYIEMLIFLKEKIEIAEMIKVLEEMKETTIYGPRIQKTQATSNPPPSPRQQETGSEQQEDESTPLPSASFQTIFDCFPRRQKGLQTLDGPV</sequence>
<organism evidence="5 6">
    <name type="scientific">Rhizopus oryzae</name>
    <name type="common">Mucormycosis agent</name>
    <name type="synonym">Rhizopus arrhizus var. delemar</name>
    <dbReference type="NCBI Taxonomy" id="64495"/>
    <lineage>
        <taxon>Eukaryota</taxon>
        <taxon>Fungi</taxon>
        <taxon>Fungi incertae sedis</taxon>
        <taxon>Mucoromycota</taxon>
        <taxon>Mucoromycotina</taxon>
        <taxon>Mucoromycetes</taxon>
        <taxon>Mucorales</taxon>
        <taxon>Mucorineae</taxon>
        <taxon>Rhizopodaceae</taxon>
        <taxon>Rhizopus</taxon>
    </lineage>
</organism>
<dbReference type="GO" id="GO:0000976">
    <property type="term" value="F:transcription cis-regulatory region binding"/>
    <property type="evidence" value="ECO:0007669"/>
    <property type="project" value="InterPro"/>
</dbReference>
<comment type="subcellular location">
    <subcellularLocation>
        <location evidence="1">Nucleus</location>
    </subcellularLocation>
</comment>
<feature type="domain" description="BZIP" evidence="4">
    <location>
        <begin position="43"/>
        <end position="57"/>
    </location>
</feature>
<feature type="compositionally biased region" description="Basic and acidic residues" evidence="3">
    <location>
        <begin position="1"/>
        <end position="11"/>
    </location>
</feature>
<dbReference type="PANTHER" id="PTHR40621:SF6">
    <property type="entry name" value="AP-1-LIKE TRANSCRIPTION FACTOR YAP1-RELATED"/>
    <property type="match status" value="1"/>
</dbReference>
<dbReference type="InterPro" id="IPR021833">
    <property type="entry name" value="DUF3425"/>
</dbReference>
<dbReference type="EMBL" id="JAANQT010000919">
    <property type="protein sequence ID" value="KAG1307592.1"/>
    <property type="molecule type" value="Genomic_DNA"/>
</dbReference>
<proteinExistence type="predicted"/>
<dbReference type="SUPFAM" id="SSF57959">
    <property type="entry name" value="Leucine zipper domain"/>
    <property type="match status" value="1"/>
</dbReference>
<dbReference type="SMART" id="SM00338">
    <property type="entry name" value="BRLZ"/>
    <property type="match status" value="1"/>
</dbReference>
<evidence type="ECO:0000313" key="6">
    <source>
        <dbReference type="Proteomes" id="UP000716291"/>
    </source>
</evidence>
<comment type="caution">
    <text evidence="5">The sequence shown here is derived from an EMBL/GenBank/DDBJ whole genome shotgun (WGS) entry which is preliminary data.</text>
</comment>
<dbReference type="InterPro" id="IPR004827">
    <property type="entry name" value="bZIP"/>
</dbReference>
<evidence type="ECO:0000256" key="2">
    <source>
        <dbReference type="ARBA" id="ARBA00023242"/>
    </source>
</evidence>
<feature type="compositionally biased region" description="Low complexity" evidence="3">
    <location>
        <begin position="41"/>
        <end position="52"/>
    </location>
</feature>
<feature type="region of interest" description="Disordered" evidence="3">
    <location>
        <begin position="1"/>
        <end position="70"/>
    </location>
</feature>
<feature type="region of interest" description="Disordered" evidence="3">
    <location>
        <begin position="819"/>
        <end position="853"/>
    </location>
</feature>
<dbReference type="PANTHER" id="PTHR40621">
    <property type="entry name" value="TRANSCRIPTION FACTOR KAPC-RELATED"/>
    <property type="match status" value="1"/>
</dbReference>
<dbReference type="Gene3D" id="1.20.5.170">
    <property type="match status" value="1"/>
</dbReference>
<accession>A0A9P6X871</accession>
<dbReference type="Proteomes" id="UP000716291">
    <property type="component" value="Unassembled WGS sequence"/>
</dbReference>
<evidence type="ECO:0000313" key="5">
    <source>
        <dbReference type="EMBL" id="KAG1307592.1"/>
    </source>
</evidence>
<dbReference type="AlphaFoldDB" id="A0A9P6X871"/>
<dbReference type="InterPro" id="IPR050936">
    <property type="entry name" value="AP-1-like"/>
</dbReference>
<dbReference type="CDD" id="cd14688">
    <property type="entry name" value="bZIP_YAP"/>
    <property type="match status" value="1"/>
</dbReference>
<dbReference type="GO" id="GO:0090575">
    <property type="term" value="C:RNA polymerase II transcription regulator complex"/>
    <property type="evidence" value="ECO:0007669"/>
    <property type="project" value="TreeGrafter"/>
</dbReference>
<dbReference type="InterPro" id="IPR046347">
    <property type="entry name" value="bZIP_sf"/>
</dbReference>
<dbReference type="Pfam" id="PF11905">
    <property type="entry name" value="DUF3425"/>
    <property type="match status" value="1"/>
</dbReference>
<evidence type="ECO:0000256" key="3">
    <source>
        <dbReference type="SAM" id="MobiDB-lite"/>
    </source>
</evidence>
<evidence type="ECO:0000259" key="4">
    <source>
        <dbReference type="PROSITE" id="PS00036"/>
    </source>
</evidence>